<keyword evidence="5" id="KW-1185">Reference proteome</keyword>
<dbReference type="STRING" id="1912961.BU204_04630"/>
<evidence type="ECO:0000256" key="1">
    <source>
        <dbReference type="ARBA" id="ARBA00022737"/>
    </source>
</evidence>
<comment type="caution">
    <text evidence="4">The sequence shown here is derived from an EMBL/GenBank/DDBJ whole genome shotgun (WGS) entry which is preliminary data.</text>
</comment>
<dbReference type="Pfam" id="PF13499">
    <property type="entry name" value="EF-hand_7"/>
    <property type="match status" value="1"/>
</dbReference>
<evidence type="ECO:0000259" key="3">
    <source>
        <dbReference type="PROSITE" id="PS50222"/>
    </source>
</evidence>
<evidence type="ECO:0000313" key="4">
    <source>
        <dbReference type="EMBL" id="OLF18854.1"/>
    </source>
</evidence>
<dbReference type="SMART" id="SM00054">
    <property type="entry name" value="EFh"/>
    <property type="match status" value="2"/>
</dbReference>
<dbReference type="InterPro" id="IPR050145">
    <property type="entry name" value="Centrin_CML-like"/>
</dbReference>
<dbReference type="Gene3D" id="1.10.238.10">
    <property type="entry name" value="EF-hand"/>
    <property type="match status" value="1"/>
</dbReference>
<dbReference type="PROSITE" id="PS00018">
    <property type="entry name" value="EF_HAND_1"/>
    <property type="match status" value="2"/>
</dbReference>
<sequence length="71" mass="7863">MSTDEELTRTFRELDLNQDGQISEQEFVSAMSARGEEITDAELRSIFADADADGDGRISFAEFTAAWNRAG</sequence>
<dbReference type="InterPro" id="IPR018247">
    <property type="entry name" value="EF_Hand_1_Ca_BS"/>
</dbReference>
<keyword evidence="2" id="KW-0106">Calcium</keyword>
<evidence type="ECO:0000256" key="2">
    <source>
        <dbReference type="ARBA" id="ARBA00022837"/>
    </source>
</evidence>
<keyword evidence="1" id="KW-0677">Repeat</keyword>
<name>A0A1Q8CWV1_9PSEU</name>
<reference evidence="4 5" key="1">
    <citation type="submission" date="2016-12" db="EMBL/GenBank/DDBJ databases">
        <title>The draft genome sequence of Actinophytocola sp. 11-183.</title>
        <authorList>
            <person name="Wang W."/>
            <person name="Yuan L."/>
        </authorList>
    </citation>
    <scope>NUCLEOTIDE SEQUENCE [LARGE SCALE GENOMIC DNA]</scope>
    <source>
        <strain evidence="4 5">11-183</strain>
    </source>
</reference>
<accession>A0A1Q8CWV1</accession>
<dbReference type="EMBL" id="MSIE01000005">
    <property type="protein sequence ID" value="OLF18854.1"/>
    <property type="molecule type" value="Genomic_DNA"/>
</dbReference>
<dbReference type="InterPro" id="IPR011992">
    <property type="entry name" value="EF-hand-dom_pair"/>
</dbReference>
<feature type="domain" description="EF-hand" evidence="3">
    <location>
        <begin position="2"/>
        <end position="37"/>
    </location>
</feature>
<protein>
    <recommendedName>
        <fullName evidence="3">EF-hand domain-containing protein</fullName>
    </recommendedName>
</protein>
<dbReference type="AlphaFoldDB" id="A0A1Q8CWV1"/>
<organism evidence="4 5">
    <name type="scientific">Actinophytocola xanthii</name>
    <dbReference type="NCBI Taxonomy" id="1912961"/>
    <lineage>
        <taxon>Bacteria</taxon>
        <taxon>Bacillati</taxon>
        <taxon>Actinomycetota</taxon>
        <taxon>Actinomycetes</taxon>
        <taxon>Pseudonocardiales</taxon>
        <taxon>Pseudonocardiaceae</taxon>
    </lineage>
</organism>
<gene>
    <name evidence="4" type="ORF">BU204_04630</name>
</gene>
<dbReference type="Proteomes" id="UP000185596">
    <property type="component" value="Unassembled WGS sequence"/>
</dbReference>
<evidence type="ECO:0000313" key="5">
    <source>
        <dbReference type="Proteomes" id="UP000185596"/>
    </source>
</evidence>
<feature type="domain" description="EF-hand" evidence="3">
    <location>
        <begin position="38"/>
        <end position="71"/>
    </location>
</feature>
<dbReference type="GO" id="GO:0005509">
    <property type="term" value="F:calcium ion binding"/>
    <property type="evidence" value="ECO:0007669"/>
    <property type="project" value="InterPro"/>
</dbReference>
<dbReference type="PANTHER" id="PTHR23050">
    <property type="entry name" value="CALCIUM BINDING PROTEIN"/>
    <property type="match status" value="1"/>
</dbReference>
<dbReference type="CDD" id="cd00051">
    <property type="entry name" value="EFh"/>
    <property type="match status" value="1"/>
</dbReference>
<proteinExistence type="predicted"/>
<dbReference type="PROSITE" id="PS50222">
    <property type="entry name" value="EF_HAND_2"/>
    <property type="match status" value="2"/>
</dbReference>
<dbReference type="InterPro" id="IPR002048">
    <property type="entry name" value="EF_hand_dom"/>
</dbReference>
<dbReference type="SUPFAM" id="SSF47473">
    <property type="entry name" value="EF-hand"/>
    <property type="match status" value="1"/>
</dbReference>